<dbReference type="GO" id="GO:0003677">
    <property type="term" value="F:DNA binding"/>
    <property type="evidence" value="ECO:0007669"/>
    <property type="project" value="UniProtKB-KW"/>
</dbReference>
<evidence type="ECO:0000313" key="4">
    <source>
        <dbReference type="Proteomes" id="UP000276417"/>
    </source>
</evidence>
<dbReference type="AlphaFoldDB" id="A0A3G8YJW0"/>
<dbReference type="RefSeq" id="WP_124875638.1">
    <property type="nucleotide sequence ID" value="NZ_CP034187.1"/>
</dbReference>
<feature type="domain" description="Cas12f1-like TNB" evidence="2">
    <location>
        <begin position="299"/>
        <end position="353"/>
    </location>
</feature>
<dbReference type="KEGG" id="dph:EHF33_20195"/>
<dbReference type="EMBL" id="CP034187">
    <property type="protein sequence ID" value="AZI45233.1"/>
    <property type="molecule type" value="Genomic_DNA"/>
</dbReference>
<evidence type="ECO:0000256" key="1">
    <source>
        <dbReference type="ARBA" id="ARBA00023125"/>
    </source>
</evidence>
<name>A0A3G8YJW0_9DEIO</name>
<dbReference type="OrthoDB" id="61902at2"/>
<accession>A0A3G8YJW0</accession>
<keyword evidence="1" id="KW-0238">DNA-binding</keyword>
<dbReference type="InterPro" id="IPR010095">
    <property type="entry name" value="Cas12f1-like_TNB"/>
</dbReference>
<keyword evidence="3" id="KW-0614">Plasmid</keyword>
<sequence>MFNVTYNLVVRRESTPLIRNLIHDGLLSRTQGEYRQGASGPLYAPSSALLRGGNLHALSDSEFRFGPAILSCQAYTLPPEEYRGLMLASPAFSQFDVQPLHAELCTGWPEEHLFHQTHPDWNQRLIEAVRRGPRLNLDPVLVSPTVQAATWLPEETRLSEKKTGWMLSLGFAVPDPVQLNGVTRSAAGIDLGLRRLTVAVHESGLIHAAPGIPRTGLTSTEAGCQLPNPADQQQAQWLNLGLQYAAARTQLHDFLTVLLSSASSVGYEDLDYDQMSPHFQQRSRELGLRDFSYVWLPKRLKQAGIQYEKLPARHTSQICSLTHLRGTRGTRQRDFLNGNNEWVDADENAARNIMRLHLASQIWGKPK</sequence>
<protein>
    <recommendedName>
        <fullName evidence="2">Cas12f1-like TNB domain-containing protein</fullName>
    </recommendedName>
</protein>
<evidence type="ECO:0000313" key="3">
    <source>
        <dbReference type="EMBL" id="AZI45233.1"/>
    </source>
</evidence>
<reference evidence="3 4" key="1">
    <citation type="submission" date="2018-11" db="EMBL/GenBank/DDBJ databases">
        <title>Deinococcus shelandsis sp. nov., isolated from South Shetland Islands soil of Antarctica.</title>
        <authorList>
            <person name="Tian J."/>
        </authorList>
    </citation>
    <scope>NUCLEOTIDE SEQUENCE [LARGE SCALE GENOMIC DNA]</scope>
    <source>
        <strain evidence="3 4">S14-83T</strain>
        <plasmid evidence="3 4">unnamed3</plasmid>
    </source>
</reference>
<geneLocation type="plasmid" evidence="3 4">
    <name>unnamed3</name>
</geneLocation>
<evidence type="ECO:0000259" key="2">
    <source>
        <dbReference type="Pfam" id="PF07282"/>
    </source>
</evidence>
<proteinExistence type="predicted"/>
<gene>
    <name evidence="3" type="ORF">EHF33_20195</name>
</gene>
<keyword evidence="4" id="KW-1185">Reference proteome</keyword>
<dbReference type="Proteomes" id="UP000276417">
    <property type="component" value="Plasmid unnamed3"/>
</dbReference>
<organism evidence="3 4">
    <name type="scientific">Deinococcus psychrotolerans</name>
    <dbReference type="NCBI Taxonomy" id="2489213"/>
    <lineage>
        <taxon>Bacteria</taxon>
        <taxon>Thermotogati</taxon>
        <taxon>Deinococcota</taxon>
        <taxon>Deinococci</taxon>
        <taxon>Deinococcales</taxon>
        <taxon>Deinococcaceae</taxon>
        <taxon>Deinococcus</taxon>
    </lineage>
</organism>
<dbReference type="Pfam" id="PF07282">
    <property type="entry name" value="Cas12f1-like_TNB"/>
    <property type="match status" value="1"/>
</dbReference>